<keyword evidence="3" id="KW-1185">Reference proteome</keyword>
<dbReference type="Proteomes" id="UP000316665">
    <property type="component" value="Chromosome"/>
</dbReference>
<evidence type="ECO:0000256" key="1">
    <source>
        <dbReference type="SAM" id="Phobius"/>
    </source>
</evidence>
<name>A0A4Y6RBS4_9BURK</name>
<feature type="transmembrane region" description="Helical" evidence="1">
    <location>
        <begin position="12"/>
        <end position="34"/>
    </location>
</feature>
<dbReference type="OrthoDB" id="6038212at2"/>
<dbReference type="InterPro" id="IPR045584">
    <property type="entry name" value="Pilin-like"/>
</dbReference>
<keyword evidence="1" id="KW-0812">Transmembrane</keyword>
<dbReference type="EMBL" id="CP041185">
    <property type="protein sequence ID" value="QDG70431.1"/>
    <property type="molecule type" value="Genomic_DNA"/>
</dbReference>
<dbReference type="AlphaFoldDB" id="A0A4Y6RBS4"/>
<dbReference type="KEGG" id="jas:FJQ89_08350"/>
<proteinExistence type="predicted"/>
<sequence>MSNMYRSPRRQGGFSLIEIAIVLVIVGLMIGGLVTPLTVQLEQRKVADTQQALNEAKEALTGYALRYGYLPCPAVSAASGLEDRRGARCSGERRAGFLPWATLGLRQSDSWNNLFRYSVTPAFSDSERQFTLGTPRDISIVTRNGGALLQATALNDIPAMIMSHGKNGFGATGVQGQRQAVPFSNNVDERNNASNATTFISRAASGPQQPGGEFDDLVVWLSPNILFNRMVVAQRLPR</sequence>
<dbReference type="SUPFAM" id="SSF54523">
    <property type="entry name" value="Pili subunits"/>
    <property type="match status" value="1"/>
</dbReference>
<dbReference type="InterPro" id="IPR012902">
    <property type="entry name" value="N_methyl_site"/>
</dbReference>
<protein>
    <submittedName>
        <fullName evidence="2">Type II secretion system protein</fullName>
    </submittedName>
</protein>
<evidence type="ECO:0000313" key="2">
    <source>
        <dbReference type="EMBL" id="QDG70431.1"/>
    </source>
</evidence>
<organism evidence="2 3">
    <name type="scientific">Janthinobacterium tructae</name>
    <dbReference type="NCBI Taxonomy" id="2590869"/>
    <lineage>
        <taxon>Bacteria</taxon>
        <taxon>Pseudomonadati</taxon>
        <taxon>Pseudomonadota</taxon>
        <taxon>Betaproteobacteria</taxon>
        <taxon>Burkholderiales</taxon>
        <taxon>Oxalobacteraceae</taxon>
        <taxon>Janthinobacterium</taxon>
    </lineage>
</organism>
<dbReference type="NCBIfam" id="TIGR02532">
    <property type="entry name" value="IV_pilin_GFxxxE"/>
    <property type="match status" value="1"/>
</dbReference>
<reference evidence="2 3" key="1">
    <citation type="submission" date="2019-06" db="EMBL/GenBank/DDBJ databases">
        <title>Complete genome sequence of Janthinobacterium sp. SNU WT3 isolated from diseased rainbow trout.</title>
        <authorList>
            <person name="Oh W.T."/>
            <person name="Park S.C."/>
        </authorList>
    </citation>
    <scope>NUCLEOTIDE SEQUENCE [LARGE SCALE GENOMIC DNA]</scope>
    <source>
        <strain evidence="2 3">SNU WT3</strain>
    </source>
</reference>
<gene>
    <name evidence="2" type="ORF">FJQ89_08350</name>
</gene>
<evidence type="ECO:0000313" key="3">
    <source>
        <dbReference type="Proteomes" id="UP000316665"/>
    </source>
</evidence>
<keyword evidence="1" id="KW-0472">Membrane</keyword>
<accession>A0A4Y6RBS4</accession>
<dbReference type="Pfam" id="PF07963">
    <property type="entry name" value="N_methyl"/>
    <property type="match status" value="1"/>
</dbReference>
<keyword evidence="1" id="KW-1133">Transmembrane helix</keyword>